<feature type="transmembrane region" description="Helical" evidence="12">
    <location>
        <begin position="21"/>
        <end position="41"/>
    </location>
</feature>
<dbReference type="PROSITE" id="PS50885">
    <property type="entry name" value="HAMP"/>
    <property type="match status" value="1"/>
</dbReference>
<dbReference type="EC" id="2.7.13.3" evidence="3"/>
<dbReference type="GO" id="GO:0004673">
    <property type="term" value="F:protein histidine kinase activity"/>
    <property type="evidence" value="ECO:0007669"/>
    <property type="project" value="UniProtKB-EC"/>
</dbReference>
<dbReference type="InterPro" id="IPR003594">
    <property type="entry name" value="HATPase_dom"/>
</dbReference>
<keyword evidence="12" id="KW-0812">Transmembrane</keyword>
<evidence type="ECO:0000256" key="4">
    <source>
        <dbReference type="ARBA" id="ARBA00022475"/>
    </source>
</evidence>
<evidence type="ECO:0000256" key="9">
    <source>
        <dbReference type="ARBA" id="ARBA00022840"/>
    </source>
</evidence>
<dbReference type="InterPro" id="IPR003660">
    <property type="entry name" value="HAMP_dom"/>
</dbReference>
<evidence type="ECO:0000256" key="10">
    <source>
        <dbReference type="ARBA" id="ARBA00023012"/>
    </source>
</evidence>
<keyword evidence="6 15" id="KW-0808">Transferase</keyword>
<evidence type="ECO:0000256" key="6">
    <source>
        <dbReference type="ARBA" id="ARBA00022679"/>
    </source>
</evidence>
<protein>
    <recommendedName>
        <fullName evidence="3">histidine kinase</fullName>
        <ecNumber evidence="3">2.7.13.3</ecNumber>
    </recommendedName>
</protein>
<evidence type="ECO:0000256" key="12">
    <source>
        <dbReference type="SAM" id="Phobius"/>
    </source>
</evidence>
<dbReference type="PROSITE" id="PS50109">
    <property type="entry name" value="HIS_KIN"/>
    <property type="match status" value="1"/>
</dbReference>
<evidence type="ECO:0000256" key="2">
    <source>
        <dbReference type="ARBA" id="ARBA00004651"/>
    </source>
</evidence>
<evidence type="ECO:0000259" key="13">
    <source>
        <dbReference type="PROSITE" id="PS50109"/>
    </source>
</evidence>
<dbReference type="CDD" id="cd06225">
    <property type="entry name" value="HAMP"/>
    <property type="match status" value="1"/>
</dbReference>
<dbReference type="InterPro" id="IPR005467">
    <property type="entry name" value="His_kinase_dom"/>
</dbReference>
<keyword evidence="12" id="KW-1133">Transmembrane helix</keyword>
<keyword evidence="8 15" id="KW-0418">Kinase</keyword>
<dbReference type="Pfam" id="PF06580">
    <property type="entry name" value="His_kinase"/>
    <property type="match status" value="1"/>
</dbReference>
<dbReference type="Gene3D" id="3.30.565.10">
    <property type="entry name" value="Histidine kinase-like ATPase, C-terminal domain"/>
    <property type="match status" value="1"/>
</dbReference>
<evidence type="ECO:0000313" key="15">
    <source>
        <dbReference type="EMBL" id="MFD2660515.1"/>
    </source>
</evidence>
<keyword evidence="10" id="KW-0902">Two-component regulatory system</keyword>
<evidence type="ECO:0000256" key="3">
    <source>
        <dbReference type="ARBA" id="ARBA00012438"/>
    </source>
</evidence>
<evidence type="ECO:0000256" key="8">
    <source>
        <dbReference type="ARBA" id="ARBA00022777"/>
    </source>
</evidence>
<evidence type="ECO:0000256" key="1">
    <source>
        <dbReference type="ARBA" id="ARBA00000085"/>
    </source>
</evidence>
<organism evidence="15 16">
    <name type="scientific">Paenibacillus thailandensis</name>
    <dbReference type="NCBI Taxonomy" id="393250"/>
    <lineage>
        <taxon>Bacteria</taxon>
        <taxon>Bacillati</taxon>
        <taxon>Bacillota</taxon>
        <taxon>Bacilli</taxon>
        <taxon>Bacillales</taxon>
        <taxon>Paenibacillaceae</taxon>
        <taxon>Paenibacillus</taxon>
    </lineage>
</organism>
<proteinExistence type="predicted"/>
<dbReference type="PANTHER" id="PTHR34220">
    <property type="entry name" value="SENSOR HISTIDINE KINASE YPDA"/>
    <property type="match status" value="1"/>
</dbReference>
<dbReference type="InterPro" id="IPR050640">
    <property type="entry name" value="Bact_2-comp_sensor_kinase"/>
</dbReference>
<dbReference type="Pfam" id="PF02518">
    <property type="entry name" value="HATPase_c"/>
    <property type="match status" value="1"/>
</dbReference>
<gene>
    <name evidence="15" type="ORF">ACFSW5_09600</name>
</gene>
<reference evidence="16" key="1">
    <citation type="journal article" date="2019" name="Int. J. Syst. Evol. Microbiol.">
        <title>The Global Catalogue of Microorganisms (GCM) 10K type strain sequencing project: providing services to taxonomists for standard genome sequencing and annotation.</title>
        <authorList>
            <consortium name="The Broad Institute Genomics Platform"/>
            <consortium name="The Broad Institute Genome Sequencing Center for Infectious Disease"/>
            <person name="Wu L."/>
            <person name="Ma J."/>
        </authorList>
    </citation>
    <scope>NUCLEOTIDE SEQUENCE [LARGE SCALE GENOMIC DNA]</scope>
    <source>
        <strain evidence="16">TISTR 1827</strain>
    </source>
</reference>
<feature type="domain" description="Histidine kinase" evidence="13">
    <location>
        <begin position="486"/>
        <end position="582"/>
    </location>
</feature>
<dbReference type="EMBL" id="JBHUMY010000008">
    <property type="protein sequence ID" value="MFD2660515.1"/>
    <property type="molecule type" value="Genomic_DNA"/>
</dbReference>
<dbReference type="Proteomes" id="UP001597493">
    <property type="component" value="Unassembled WGS sequence"/>
</dbReference>
<comment type="subcellular location">
    <subcellularLocation>
        <location evidence="2">Cell membrane</location>
        <topology evidence="2">Multi-pass membrane protein</topology>
    </subcellularLocation>
</comment>
<keyword evidence="5" id="KW-0597">Phosphoprotein</keyword>
<keyword evidence="11 12" id="KW-0472">Membrane</keyword>
<dbReference type="InterPro" id="IPR036890">
    <property type="entry name" value="HATPase_C_sf"/>
</dbReference>
<evidence type="ECO:0000256" key="7">
    <source>
        <dbReference type="ARBA" id="ARBA00022741"/>
    </source>
</evidence>
<feature type="transmembrane region" description="Helical" evidence="12">
    <location>
        <begin position="309"/>
        <end position="331"/>
    </location>
</feature>
<keyword evidence="9" id="KW-0067">ATP-binding</keyword>
<dbReference type="SMART" id="SM00387">
    <property type="entry name" value="HATPase_c"/>
    <property type="match status" value="1"/>
</dbReference>
<dbReference type="SUPFAM" id="SSF55874">
    <property type="entry name" value="ATPase domain of HSP90 chaperone/DNA topoisomerase II/histidine kinase"/>
    <property type="match status" value="1"/>
</dbReference>
<comment type="caution">
    <text evidence="15">The sequence shown here is derived from an EMBL/GenBank/DDBJ whole genome shotgun (WGS) entry which is preliminary data.</text>
</comment>
<comment type="catalytic activity">
    <reaction evidence="1">
        <text>ATP + protein L-histidine = ADP + protein N-phospho-L-histidine.</text>
        <dbReference type="EC" id="2.7.13.3"/>
    </reaction>
</comment>
<evidence type="ECO:0000259" key="14">
    <source>
        <dbReference type="PROSITE" id="PS50885"/>
    </source>
</evidence>
<sequence length="590" mass="67255">MNFWKRIQIPRIRFRKLRSRFLAAMIVISLPPLCILGYFSFETAKSTLMRTNAQTNVDHLKTSSEVADLLFRNLTNLNRFIVMNDEIRDELKKKKPDDEETQTAISERTANRIQRVINNHLLDNRFVNSICLFDLEFHTYCLGRSDDAGVYEGSGKAVAIRSSDWYKEAVAAQGRVVFFGTDVLDRKDNSFSTVKLYRDSASPNGEPIGLLIVNVSDNIFGDIFNRNSSLGSFMAIDTSETPVHLVYGNGKNGESRLVKTTMDDTIDALESHDYLVSLYRNETTNWTFAHLVEKKALLTESNRIGTATAVIASLIALVAMILSYILSGTITRPLIALKKMMVEWTKGRRAFDATFERDEVGAIGETFKRMAAENEELNDKLVSSVLKEREAELKALQAQIKPHFLYNTLDSIYWMATLQNNRDVAQMAVSLSESFKLSLNKGKETIPVYKELKHIEHYMTIQNIRYKNRFRYEEDVDPQIKGMEMLKLLLQPLVENAIYHGLEPKVGEGTVRLTGRRDGDRIRFVVEDDGVGIGEMADIEKGYGLNNVKERLELYYGKSSFFRIDTVPDQGTRIVLSFKPYREQEEEGDA</sequence>
<keyword evidence="4" id="KW-1003">Cell membrane</keyword>
<dbReference type="Gene3D" id="6.10.340.10">
    <property type="match status" value="1"/>
</dbReference>
<evidence type="ECO:0000256" key="5">
    <source>
        <dbReference type="ARBA" id="ARBA00022553"/>
    </source>
</evidence>
<evidence type="ECO:0000256" key="11">
    <source>
        <dbReference type="ARBA" id="ARBA00023136"/>
    </source>
</evidence>
<keyword evidence="16" id="KW-1185">Reference proteome</keyword>
<feature type="domain" description="HAMP" evidence="14">
    <location>
        <begin position="328"/>
        <end position="379"/>
    </location>
</feature>
<accession>A0ABW5QWR1</accession>
<name>A0ABW5QWR1_9BACL</name>
<dbReference type="InterPro" id="IPR010559">
    <property type="entry name" value="Sig_transdc_His_kin_internal"/>
</dbReference>
<evidence type="ECO:0000313" key="16">
    <source>
        <dbReference type="Proteomes" id="UP001597493"/>
    </source>
</evidence>
<keyword evidence="7" id="KW-0547">Nucleotide-binding</keyword>
<dbReference type="PANTHER" id="PTHR34220:SF7">
    <property type="entry name" value="SENSOR HISTIDINE KINASE YPDA"/>
    <property type="match status" value="1"/>
</dbReference>
<dbReference type="RefSeq" id="WP_379271983.1">
    <property type="nucleotide sequence ID" value="NZ_JBHUGT010000033.1"/>
</dbReference>